<protein>
    <submittedName>
        <fullName evidence="3">Autotransporter-associated beta strand protein</fullName>
    </submittedName>
</protein>
<evidence type="ECO:0000313" key="3">
    <source>
        <dbReference type="EMBL" id="TCT02640.1"/>
    </source>
</evidence>
<dbReference type="SUPFAM" id="SSF51126">
    <property type="entry name" value="Pectin lyase-like"/>
    <property type="match status" value="9"/>
</dbReference>
<dbReference type="PANTHER" id="PTHR35037">
    <property type="entry name" value="C-TERMINAL REGION OF AIDA-LIKE PROTEIN"/>
    <property type="match status" value="1"/>
</dbReference>
<evidence type="ECO:0000313" key="4">
    <source>
        <dbReference type="Proteomes" id="UP000294664"/>
    </source>
</evidence>
<proteinExistence type="predicted"/>
<dbReference type="PANTHER" id="PTHR35037:SF3">
    <property type="entry name" value="C-TERMINAL REGION OF AIDA-LIKE PROTEIN"/>
    <property type="match status" value="1"/>
</dbReference>
<keyword evidence="1" id="KW-0732">Signal</keyword>
<dbReference type="InterPro" id="IPR036709">
    <property type="entry name" value="Autotransporte_beta_dom_sf"/>
</dbReference>
<dbReference type="SMART" id="SM00869">
    <property type="entry name" value="Autotransporter"/>
    <property type="match status" value="1"/>
</dbReference>
<dbReference type="OrthoDB" id="7872833at2"/>
<dbReference type="InterPro" id="IPR012332">
    <property type="entry name" value="Autotransporter_pectin_lyase_C"/>
</dbReference>
<name>A0A4R3LQI1_9HYPH</name>
<dbReference type="InterPro" id="IPR005546">
    <property type="entry name" value="Autotransporte_beta"/>
</dbReference>
<dbReference type="PROSITE" id="PS51208">
    <property type="entry name" value="AUTOTRANSPORTER"/>
    <property type="match status" value="1"/>
</dbReference>
<accession>A0A4R3LQI1</accession>
<feature type="domain" description="Autotransporter" evidence="2">
    <location>
        <begin position="3357"/>
        <end position="3634"/>
    </location>
</feature>
<evidence type="ECO:0000256" key="1">
    <source>
        <dbReference type="ARBA" id="ARBA00022729"/>
    </source>
</evidence>
<dbReference type="InterPro" id="IPR051551">
    <property type="entry name" value="Autotransporter_adhesion"/>
</dbReference>
<dbReference type="SUPFAM" id="SSF103515">
    <property type="entry name" value="Autotransporter"/>
    <property type="match status" value="1"/>
</dbReference>
<evidence type="ECO:0000259" key="2">
    <source>
        <dbReference type="PROSITE" id="PS51208"/>
    </source>
</evidence>
<organism evidence="3 4">
    <name type="scientific">Aquabacter spiritensis</name>
    <dbReference type="NCBI Taxonomy" id="933073"/>
    <lineage>
        <taxon>Bacteria</taxon>
        <taxon>Pseudomonadati</taxon>
        <taxon>Pseudomonadota</taxon>
        <taxon>Alphaproteobacteria</taxon>
        <taxon>Hyphomicrobiales</taxon>
        <taxon>Xanthobacteraceae</taxon>
        <taxon>Aquabacter</taxon>
    </lineage>
</organism>
<dbReference type="Pfam" id="PF12951">
    <property type="entry name" value="PATR"/>
    <property type="match status" value="27"/>
</dbReference>
<sequence length="3634" mass="348494">MPALFSSAGNARALFPRRPGRTRYLQAALLAGTALVAVAVHADRAFAQAAGGAVGIANSVGGNVGAGTGGDGGDGTAGNASLGIGSNGGQGGDAGSGGAGAWLGNGGSLFNYVMTGNLIGGAGGDGGNGGGSGGNAGASPGAGGLGGNGGAGINTDLVSGITINTTVLVTGGDGGNAGTVGVGAANNGGRYGSAGGAGGAGILFPQKSGSIVSVLSVDNSGTVTGGNGGGGSAAVFAGSGGAGGSGGNGLDFSLVEAAAAPALTIHNYTGTIIGGNGGNGGAVAGSITYYGVGTGGSGGHGIYYYISPSFSVGSLLQPTVTIENAGTITGGSGGYRGAGPAPSQFDGNQGSGVYLETANSPFIYGSLSLTNMAGGTITGGAALNQKGGGTGAYLKGVSVTIVNGGGNPSIEAVIAGGAGAGTGVYAATTSPAGTISITNESNGVIRAGDGSLSSVDGIGIQAATTATIINAGTIAGTGAGNAIKFEGNINTLELHPGFTITGDVDAAGRGNQLTLGGSGSGSFDISKVSTTAQYRGFDKTFKKIGDSTWTLTGTQAQDTGWSVEAGTLKVSGGNAISNAANVKVFDDATFQVVDSETIGALAGSEEGSSVVIDSTKTLTLDSTTSWAFLGIISGGGGLEKAGTGEVTLGTVNTFSGGTTITGGTLAIEGGSALLDTGTVDIGAAGTLKVSATETIGSLSGAAGASITIAESATLSVKQATAKTYAGTISGNALTVAGTEYLTLMGANTYSGGTTINTSAKLEVSGSGTLGSGGLTLYQGTLKASTDFTISGTSSAEYGTFLIADGKTLTISGTLSGGNMLFNEAGTLKLSGTNNTFGSTGNINVDAGTLILASGSAYSDTGYIYINRRTSKLKLEADETVGYVNGSGVIELGTSTLTVSIASGTQSFSGTITGTGGLTKTGAGTYELYTNSSDASTYSGATLISTGTLTASGGFSIGDTSAVTVESGATFRVDTGFVDTYEFIGALSGAGNVNIEGSGLASTISTGSAEFSGVMSGAGKFAKSGDGTLVFTGANTYSSGTIIDAGTLQIGDGSSTGSIAGAVSVSAGAILDFRRSDSLSFGGVISGDGSVVQSGAGTLTLSGTNTYTGGTTIEAGTLAFSADANLGAVSGAVTLKGNVGLRATDNVTTARGVALDVANPNGRNISTHSVILVDSGKTLELTGIVSGENALESAGPGTLKLSGANTFTGATKVSGGILQISGGSALADAALVTVESGATLDVLASETIGGLSGAGSLLLQSGATLTVNEATETEFSGAISQAGELAKVGIGTLKLSGSNSFGSLTITAGTVQVANSLAIADNAPVHIGASGTLELINGETIGSLTGPSGSKVLLNSATLTVNNSGTNIFAGAITGTGAFVLNGIGILSLDGTLSPGGGITIGATAELRVGETSDSASISGDIANSGVLAIYRSSAGSGLVLDDDITGSGQFIIAGTGMTTLSGDNSGMSGPIFVNYGMLVVEAQENLGSGAITIAHTGTLRTTGEFTLTNGLTFDGSGGTLETQADLTISSVIGGTGPITKAGAGTLTLTATNTFGALTVNQGLVSFSTDGNLGASGEAVTLKGGGLYASLTTASNRDIILTDDSSLSNAEETTLTWSGAISGAGGLTWNGAGTLVLDNLTNSYQGGTTIGGGTVMVAGDTALGDTAGGVNLGDGTLSASESFVMARAVSLDSDGARIATAAGKTLEISGIVSGGNGLTYAGAGTLLLSGANTFTGGTTIDGGTLQVKGGQALGDSAVVTVNAGGIFELLADETIGGLGGVGSVRVGAYMLTLNVDSDQTFGGGLAGTTGGLVKTGSGDFIYTGISTLTNVTVEQGGFIYGDNTAAGLLDAAVDIDAGASFGFAFSSDITYQSIISGGGSVSQVGSGRVTLGGVNTYSGGTKLNDGILSVSQDANLGSAAGALTFGGGALEATSSFATSRAMSVAADKSAEIIVAGMATHLTVSGAVTGSGGFQKSGAGTLELSGTNSYSGHFKVTEGILALSGGQALGDTATLGIGDGGTLALNASETIGGFGGSGTISLGSSTLTAGGANLNDVFSGSIEGTGGLVKTGTGTLELSGTNTYSGGTEIQGGVLLASGGTALNDTGRVTVGAAGTLAVNGSETIGSLTGSGAVAIVGTLSVGADNTDTTFSGTISQGLPSDGPPLRPSAGSLAKVGDGTLTLTGTNTYAGGTSILGGILSVSADDNLGTGDLTLAQGTLAVTATFNSAKSVTLGVGGGTFSIVGADTVLTLTGIVSGDGSLTKTGLGTLALTTANTYTGATFINEGTLVAGVAEALATSSSVTIASGATLAIGYNQTIGELEGVAGSTVSIAAGSTLTVGNGNASSTYDGNLSGAGSFVKEGTGTVVLGGTGSYTGTTSVTGGVLALASGTAIVDSGIVSISLGATLDVRSNETLGAVEGAGAVTLTGGALSVGGGNASGTFSGTISGDGGLTKVGTGTFILAGAGTYIGGTTIEGGTLQIGNGGTTGSITGDVVNDGTLAFNRSDDLTFSGTIAGTGGLVKAGSGTLTLNGINRFSGQTVIEAGVLRLETTSGGGTGTLGGNVTNNAVLAFKAADRDISYGGVVSGSGSVSIEGLGYAVVFTGTNTYTGGTTIASGSTLILGTPTETGSIVGNVANNGVLAFASGGDTTFAGAMSGSGALRKSGAGTLTLTGTSSYSGGTELSEGTISVASRANLGAGGLEIATGTLRATGAFTFDSAVSIAGTATFDALAAIEISGAVSGAGALVKTGTGTLTLSGANSYAGGTQVNAGTVAVSSDAGLGAAAGGLSLNGGALSALASFDSARSVVLGALGGTIDVASTSSTLNLSGLVSGEGGLSVSGLGTLVLSGANTYAGGTSVTSGRLMVSSDANLGSAAGGIVLSGGTLGALSSFTSARSLSLSGTGTLDVEGSATTLVWSGEIGGSGGLVKSGAGTLVLQGSKAYTGGTTVSAGTVSVASDGALGAASSSLTLAGGTLSATASFTSARNVALSGAGGSVDVAAADTTLTLSGVVSGDGSLTKLGSGTLILTGNNTYVGLTTISAGTLQIGNGGTTGAIAGDIVNNSALVFYRSDTYAFPGTISGTGSVTFLGGTVLFDSPEAYTGPIAIDGSTVELVNGSTSSSAFTVNAGGLLGGAGTIGNLTVNSGGTVSPGYSPGTLTVSGNATFNAGSVYRVDVTPSGAHDLIIATGNVVISSGSAVEVVAAAGTYSPMSTYAIVSATGTVSGTFGSVTSDYAFLYPELSYDTQNVYLTLVYTGEQFSSETNTADQAGVANAVQSLGPANGLYRAVLTLPQGLVPYAMDQLSGQAHASASSMYQQQSIFLRNAVGARLSQSLAGMGGTSGKPLGYAAAQPQTAALAPGLDATVWMQAFGGWGEISSTGGAYGLSSNIGGVFGGVDGGVGENWRIGLLGGISQSTFDVSGLNSSGTVNNYDFGVYAGGKYGDVSVKAGAAYTWHDASTSRTVVFPGYVGANSADYDPATGQIFGEIAYDWRANGFQFQPFAGLAYVNVSGGSFAETGSNSALIVSNGDLSTTYTTLGIRLAAETDWGGRKFSPFATLGWQHAFGDVASTSTMNFYGGTTPFATSGVPIAEDTAILGVGFDFALSQSASVRIAYDGQIASGANQNAVTGAFSLKF</sequence>
<reference evidence="3 4" key="1">
    <citation type="submission" date="2019-03" db="EMBL/GenBank/DDBJ databases">
        <title>Genomic Encyclopedia of Type Strains, Phase IV (KMG-IV): sequencing the most valuable type-strain genomes for metagenomic binning, comparative biology and taxonomic classification.</title>
        <authorList>
            <person name="Goeker M."/>
        </authorList>
    </citation>
    <scope>NUCLEOTIDE SEQUENCE [LARGE SCALE GENOMIC DNA]</scope>
    <source>
        <strain evidence="3 4">DSM 9035</strain>
    </source>
</reference>
<dbReference type="InterPro" id="IPR013425">
    <property type="entry name" value="Autotrns_rpt"/>
</dbReference>
<dbReference type="InterPro" id="IPR011050">
    <property type="entry name" value="Pectin_lyase_fold/virulence"/>
</dbReference>
<keyword evidence="4" id="KW-1185">Reference proteome</keyword>
<comment type="caution">
    <text evidence="3">The sequence shown here is derived from an EMBL/GenBank/DDBJ whole genome shotgun (WGS) entry which is preliminary data.</text>
</comment>
<dbReference type="EMBL" id="SMAI01000012">
    <property type="protein sequence ID" value="TCT02640.1"/>
    <property type="molecule type" value="Genomic_DNA"/>
</dbReference>
<dbReference type="NCBIfam" id="TIGR02601">
    <property type="entry name" value="autotrns_rpt"/>
    <property type="match status" value="18"/>
</dbReference>
<dbReference type="RefSeq" id="WP_132033737.1">
    <property type="nucleotide sequence ID" value="NZ_SMAI01000012.1"/>
</dbReference>
<dbReference type="Proteomes" id="UP000294664">
    <property type="component" value="Unassembled WGS sequence"/>
</dbReference>
<gene>
    <name evidence="3" type="ORF">EDC64_11274</name>
</gene>
<dbReference type="Gene3D" id="2.160.20.20">
    <property type="match status" value="8"/>
</dbReference>